<evidence type="ECO:0000313" key="3">
    <source>
        <dbReference type="Proteomes" id="UP000198480"/>
    </source>
</evidence>
<proteinExistence type="predicted"/>
<feature type="transmembrane region" description="Helical" evidence="1">
    <location>
        <begin position="93"/>
        <end position="109"/>
    </location>
</feature>
<dbReference type="RefSeq" id="WP_089242323.1">
    <property type="nucleotide sequence ID" value="NZ_FZOK01000017.1"/>
</dbReference>
<dbReference type="Proteomes" id="UP000198480">
    <property type="component" value="Unassembled WGS sequence"/>
</dbReference>
<dbReference type="EMBL" id="FZOK01000017">
    <property type="protein sequence ID" value="SNS69681.1"/>
    <property type="molecule type" value="Genomic_DNA"/>
</dbReference>
<feature type="transmembrane region" description="Helical" evidence="1">
    <location>
        <begin position="44"/>
        <end position="73"/>
    </location>
</feature>
<reference evidence="3" key="1">
    <citation type="submission" date="2017-06" db="EMBL/GenBank/DDBJ databases">
        <authorList>
            <person name="Varghese N."/>
            <person name="Submissions S."/>
        </authorList>
    </citation>
    <scope>NUCLEOTIDE SEQUENCE [LARGE SCALE GENOMIC DNA]</scope>
    <source>
        <strain evidence="3">5C</strain>
    </source>
</reference>
<dbReference type="OrthoDB" id="329514at2"/>
<sequence length="144" mass="15517">MYIGLQHAHSGLAYLVLAALAIIMIIALIGALSGKAFTEKHRKIALIGFILSHVQLLVGLILYFVSPIGFSLLTGGGAMGDKVARLTALEHPVINIIAIVVITIGYSKAKKMTDSKARFRAIYMAYGIGLILILSRIPWTSWLG</sequence>
<organism evidence="2 3">
    <name type="scientific">Belliella buryatensis</name>
    <dbReference type="NCBI Taxonomy" id="1500549"/>
    <lineage>
        <taxon>Bacteria</taxon>
        <taxon>Pseudomonadati</taxon>
        <taxon>Bacteroidota</taxon>
        <taxon>Cytophagia</taxon>
        <taxon>Cytophagales</taxon>
        <taxon>Cyclobacteriaceae</taxon>
        <taxon>Belliella</taxon>
    </lineage>
</organism>
<gene>
    <name evidence="2" type="ORF">SAMN06295967_11716</name>
</gene>
<dbReference type="AlphaFoldDB" id="A0A239GL27"/>
<keyword evidence="1" id="KW-0812">Transmembrane</keyword>
<keyword evidence="1" id="KW-1133">Transmembrane helix</keyword>
<accession>A0A239GL27</accession>
<name>A0A239GL27_9BACT</name>
<evidence type="ECO:0000313" key="2">
    <source>
        <dbReference type="EMBL" id="SNS69681.1"/>
    </source>
</evidence>
<feature type="transmembrane region" description="Helical" evidence="1">
    <location>
        <begin position="12"/>
        <end position="32"/>
    </location>
</feature>
<evidence type="ECO:0000256" key="1">
    <source>
        <dbReference type="SAM" id="Phobius"/>
    </source>
</evidence>
<protein>
    <recommendedName>
        <fullName evidence="4">50S ribosomal protein L27</fullName>
    </recommendedName>
</protein>
<keyword evidence="1" id="KW-0472">Membrane</keyword>
<feature type="transmembrane region" description="Helical" evidence="1">
    <location>
        <begin position="121"/>
        <end position="139"/>
    </location>
</feature>
<keyword evidence="3" id="KW-1185">Reference proteome</keyword>
<evidence type="ECO:0008006" key="4">
    <source>
        <dbReference type="Google" id="ProtNLM"/>
    </source>
</evidence>